<evidence type="ECO:0000259" key="7">
    <source>
        <dbReference type="PROSITE" id="PS50157"/>
    </source>
</evidence>
<dbReference type="AlphaFoldDB" id="A0A5C3KV37"/>
<reference evidence="8 9" key="1">
    <citation type="journal article" date="2019" name="Nat. Ecol. Evol.">
        <title>Megaphylogeny resolves global patterns of mushroom evolution.</title>
        <authorList>
            <person name="Varga T."/>
            <person name="Krizsan K."/>
            <person name="Foldi C."/>
            <person name="Dima B."/>
            <person name="Sanchez-Garcia M."/>
            <person name="Sanchez-Ramirez S."/>
            <person name="Szollosi G.J."/>
            <person name="Szarkandi J.G."/>
            <person name="Papp V."/>
            <person name="Albert L."/>
            <person name="Andreopoulos W."/>
            <person name="Angelini C."/>
            <person name="Antonin V."/>
            <person name="Barry K.W."/>
            <person name="Bougher N.L."/>
            <person name="Buchanan P."/>
            <person name="Buyck B."/>
            <person name="Bense V."/>
            <person name="Catcheside P."/>
            <person name="Chovatia M."/>
            <person name="Cooper J."/>
            <person name="Damon W."/>
            <person name="Desjardin D."/>
            <person name="Finy P."/>
            <person name="Geml J."/>
            <person name="Haridas S."/>
            <person name="Hughes K."/>
            <person name="Justo A."/>
            <person name="Karasinski D."/>
            <person name="Kautmanova I."/>
            <person name="Kiss B."/>
            <person name="Kocsube S."/>
            <person name="Kotiranta H."/>
            <person name="LaButti K.M."/>
            <person name="Lechner B.E."/>
            <person name="Liimatainen K."/>
            <person name="Lipzen A."/>
            <person name="Lukacs Z."/>
            <person name="Mihaltcheva S."/>
            <person name="Morgado L.N."/>
            <person name="Niskanen T."/>
            <person name="Noordeloos M.E."/>
            <person name="Ohm R.A."/>
            <person name="Ortiz-Santana B."/>
            <person name="Ovrebo C."/>
            <person name="Racz N."/>
            <person name="Riley R."/>
            <person name="Savchenko A."/>
            <person name="Shiryaev A."/>
            <person name="Soop K."/>
            <person name="Spirin V."/>
            <person name="Szebenyi C."/>
            <person name="Tomsovsky M."/>
            <person name="Tulloss R.E."/>
            <person name="Uehling J."/>
            <person name="Grigoriev I.V."/>
            <person name="Vagvolgyi C."/>
            <person name="Papp T."/>
            <person name="Martin F.M."/>
            <person name="Miettinen O."/>
            <person name="Hibbett D.S."/>
            <person name="Nagy L.G."/>
        </authorList>
    </citation>
    <scope>NUCLEOTIDE SEQUENCE [LARGE SCALE GENOMIC DNA]</scope>
    <source>
        <strain evidence="8 9">CBS 121175</strain>
    </source>
</reference>
<keyword evidence="3 5" id="KW-0863">Zinc-finger</keyword>
<evidence type="ECO:0000256" key="1">
    <source>
        <dbReference type="ARBA" id="ARBA00022723"/>
    </source>
</evidence>
<evidence type="ECO:0000256" key="6">
    <source>
        <dbReference type="SAM" id="MobiDB-lite"/>
    </source>
</evidence>
<dbReference type="GO" id="GO:0000981">
    <property type="term" value="F:DNA-binding transcription factor activity, RNA polymerase II-specific"/>
    <property type="evidence" value="ECO:0007669"/>
    <property type="project" value="UniProtKB-ARBA"/>
</dbReference>
<keyword evidence="2" id="KW-0677">Repeat</keyword>
<feature type="compositionally biased region" description="Polar residues" evidence="6">
    <location>
        <begin position="71"/>
        <end position="81"/>
    </location>
</feature>
<dbReference type="SMART" id="SM00355">
    <property type="entry name" value="ZnF_C2H2"/>
    <property type="match status" value="1"/>
</dbReference>
<proteinExistence type="predicted"/>
<evidence type="ECO:0000256" key="4">
    <source>
        <dbReference type="ARBA" id="ARBA00022833"/>
    </source>
</evidence>
<sequence>MPKNLAPLSLQPPFPQPSSRSAIKREPVPDSISVAVRRPRRRKTSSIPSMNELFPSDDHQDDEEDDDVYRPSSSPVGSRPNSPGFDDEGGEDYGHDVLGFEKKPRRGKGKAKGSAALALAVVTQLSHLQQTFVEQQATEYYEGDNGEFAFERGSFGSRAGRKRKNNPIPLPVPVPHLIKKSRGRKVPFVPETTPDDEGSIADSIEEIEDNSEDFTMSSGSGSGSRRKSVTPYSLGEGGKRAYRCEVAGCGKCFVRGEHLKRHIRSIHTYDKRMFSH</sequence>
<dbReference type="PROSITE" id="PS00028">
    <property type="entry name" value="ZINC_FINGER_C2H2_1"/>
    <property type="match status" value="1"/>
</dbReference>
<dbReference type="OrthoDB" id="6365676at2759"/>
<dbReference type="Proteomes" id="UP000307440">
    <property type="component" value="Unassembled WGS sequence"/>
</dbReference>
<keyword evidence="1" id="KW-0479">Metal-binding</keyword>
<name>A0A5C3KV37_COPMA</name>
<dbReference type="STRING" id="230819.A0A5C3KV37"/>
<dbReference type="Gene3D" id="3.30.160.60">
    <property type="entry name" value="Classic Zinc Finger"/>
    <property type="match status" value="1"/>
</dbReference>
<dbReference type="SUPFAM" id="SSF57667">
    <property type="entry name" value="beta-beta-alpha zinc fingers"/>
    <property type="match status" value="1"/>
</dbReference>
<accession>A0A5C3KV37</accession>
<feature type="domain" description="C2H2-type" evidence="7">
    <location>
        <begin position="242"/>
        <end position="272"/>
    </location>
</feature>
<feature type="compositionally biased region" description="Basic and acidic residues" evidence="6">
    <location>
        <begin position="92"/>
        <end position="102"/>
    </location>
</feature>
<evidence type="ECO:0000256" key="2">
    <source>
        <dbReference type="ARBA" id="ARBA00022737"/>
    </source>
</evidence>
<dbReference type="FunFam" id="3.30.160.60:FF:000125">
    <property type="entry name" value="Putative zinc finger protein 143"/>
    <property type="match status" value="1"/>
</dbReference>
<evidence type="ECO:0000256" key="3">
    <source>
        <dbReference type="ARBA" id="ARBA00022771"/>
    </source>
</evidence>
<keyword evidence="9" id="KW-1185">Reference proteome</keyword>
<organism evidence="8 9">
    <name type="scientific">Coprinopsis marcescibilis</name>
    <name type="common">Agaric fungus</name>
    <name type="synonym">Psathyrella marcescibilis</name>
    <dbReference type="NCBI Taxonomy" id="230819"/>
    <lineage>
        <taxon>Eukaryota</taxon>
        <taxon>Fungi</taxon>
        <taxon>Dikarya</taxon>
        <taxon>Basidiomycota</taxon>
        <taxon>Agaricomycotina</taxon>
        <taxon>Agaricomycetes</taxon>
        <taxon>Agaricomycetidae</taxon>
        <taxon>Agaricales</taxon>
        <taxon>Agaricineae</taxon>
        <taxon>Psathyrellaceae</taxon>
        <taxon>Coprinopsis</taxon>
    </lineage>
</organism>
<dbReference type="EMBL" id="ML210207">
    <property type="protein sequence ID" value="TFK24075.1"/>
    <property type="molecule type" value="Genomic_DNA"/>
</dbReference>
<dbReference type="GO" id="GO:0008270">
    <property type="term" value="F:zinc ion binding"/>
    <property type="evidence" value="ECO:0007669"/>
    <property type="project" value="UniProtKB-KW"/>
</dbReference>
<dbReference type="InterPro" id="IPR036236">
    <property type="entry name" value="Znf_C2H2_sf"/>
</dbReference>
<feature type="region of interest" description="Disordered" evidence="6">
    <location>
        <begin position="1"/>
        <end position="111"/>
    </location>
</feature>
<dbReference type="Pfam" id="PF00096">
    <property type="entry name" value="zf-C2H2"/>
    <property type="match status" value="1"/>
</dbReference>
<feature type="region of interest" description="Disordered" evidence="6">
    <location>
        <begin position="205"/>
        <end position="234"/>
    </location>
</feature>
<dbReference type="GO" id="GO:0000978">
    <property type="term" value="F:RNA polymerase II cis-regulatory region sequence-specific DNA binding"/>
    <property type="evidence" value="ECO:0007669"/>
    <property type="project" value="UniProtKB-ARBA"/>
</dbReference>
<evidence type="ECO:0000313" key="9">
    <source>
        <dbReference type="Proteomes" id="UP000307440"/>
    </source>
</evidence>
<evidence type="ECO:0000313" key="8">
    <source>
        <dbReference type="EMBL" id="TFK24075.1"/>
    </source>
</evidence>
<dbReference type="InterPro" id="IPR013087">
    <property type="entry name" value="Znf_C2H2_type"/>
</dbReference>
<gene>
    <name evidence="8" type="ORF">FA15DRAFT_669931</name>
</gene>
<protein>
    <recommendedName>
        <fullName evidence="7">C2H2-type domain-containing protein</fullName>
    </recommendedName>
</protein>
<keyword evidence="4" id="KW-0862">Zinc</keyword>
<evidence type="ECO:0000256" key="5">
    <source>
        <dbReference type="PROSITE-ProRule" id="PRU00042"/>
    </source>
</evidence>
<dbReference type="PROSITE" id="PS50157">
    <property type="entry name" value="ZINC_FINGER_C2H2_2"/>
    <property type="match status" value="1"/>
</dbReference>